<reference evidence="1 2" key="1">
    <citation type="submission" date="2019-01" db="EMBL/GenBank/DDBJ databases">
        <title>Genome sequencing of strain FW10M-9.</title>
        <authorList>
            <person name="Heo J."/>
            <person name="Kim S.-J."/>
            <person name="Kim J.-S."/>
            <person name="Hong S.-B."/>
            <person name="Kwon S.-W."/>
        </authorList>
    </citation>
    <scope>NUCLEOTIDE SEQUENCE [LARGE SCALE GENOMIC DNA]</scope>
    <source>
        <strain evidence="1 2">FW10M-9</strain>
    </source>
</reference>
<sequence length="183" mass="20624">MHTTWVVVPTCLPSIVRRCHVCSSDRFQTDGAFRVNAHHKILDVWLLALCTTCEETTKITVLERVNVRYVDPDLLDRFHENDVALAATLLQDPAVQHRNRFTLDWGEGWRLETGGWEHPDEGAIDVSVRFAARVPVRPVRLVAEGLGLTRGSVERLIADGSLVSAHRLTGRRSSDFTFTLKRG</sequence>
<dbReference type="OrthoDB" id="9810886at2"/>
<organism evidence="1 2">
    <name type="scientific">Xylanimonas protaetiae</name>
    <dbReference type="NCBI Taxonomy" id="2509457"/>
    <lineage>
        <taxon>Bacteria</taxon>
        <taxon>Bacillati</taxon>
        <taxon>Actinomycetota</taxon>
        <taxon>Actinomycetes</taxon>
        <taxon>Micrococcales</taxon>
        <taxon>Promicromonosporaceae</taxon>
        <taxon>Xylanimonas</taxon>
    </lineage>
</organism>
<dbReference type="Pfam" id="PF06353">
    <property type="entry name" value="DUF1062"/>
    <property type="match status" value="1"/>
</dbReference>
<dbReference type="RefSeq" id="WP_129186942.1">
    <property type="nucleotide sequence ID" value="NZ_CP035493.1"/>
</dbReference>
<evidence type="ECO:0000313" key="1">
    <source>
        <dbReference type="EMBL" id="QAY69543.1"/>
    </source>
</evidence>
<accession>A0A4P6F4C2</accession>
<protein>
    <submittedName>
        <fullName evidence="1">DUF1062 domain-containing protein</fullName>
    </submittedName>
</protein>
<dbReference type="KEGG" id="xya:ET471_05370"/>
<gene>
    <name evidence="1" type="ORF">ET471_05370</name>
</gene>
<keyword evidence="2" id="KW-1185">Reference proteome</keyword>
<dbReference type="AlphaFoldDB" id="A0A4P6F4C2"/>
<dbReference type="InterPro" id="IPR009412">
    <property type="entry name" value="DUF1062"/>
</dbReference>
<dbReference type="EMBL" id="CP035493">
    <property type="protein sequence ID" value="QAY69543.1"/>
    <property type="molecule type" value="Genomic_DNA"/>
</dbReference>
<name>A0A4P6F4C2_9MICO</name>
<dbReference type="Proteomes" id="UP000292118">
    <property type="component" value="Chromosome"/>
</dbReference>
<proteinExistence type="predicted"/>
<evidence type="ECO:0000313" key="2">
    <source>
        <dbReference type="Proteomes" id="UP000292118"/>
    </source>
</evidence>